<dbReference type="Pfam" id="PF00881">
    <property type="entry name" value="Nitroreductase"/>
    <property type="match status" value="2"/>
</dbReference>
<dbReference type="Gene3D" id="3.40.109.10">
    <property type="entry name" value="NADH Oxidase"/>
    <property type="match status" value="1"/>
</dbReference>
<dbReference type="InterPro" id="IPR023312">
    <property type="entry name" value="Put_nitroreductase_C_bac"/>
</dbReference>
<evidence type="ECO:0000256" key="1">
    <source>
        <dbReference type="ARBA" id="ARBA00007118"/>
    </source>
</evidence>
<keyword evidence="2" id="KW-0560">Oxidoreductase</keyword>
<dbReference type="GO" id="GO:0016491">
    <property type="term" value="F:oxidoreductase activity"/>
    <property type="evidence" value="ECO:0007669"/>
    <property type="project" value="UniProtKB-KW"/>
</dbReference>
<feature type="domain" description="Nitroreductase" evidence="3">
    <location>
        <begin position="6"/>
        <end position="59"/>
    </location>
</feature>
<dbReference type="AlphaFoldDB" id="A0A3B1CIK3"/>
<dbReference type="SUPFAM" id="SSF55469">
    <property type="entry name" value="FMN-dependent nitroreductase-like"/>
    <property type="match status" value="1"/>
</dbReference>
<evidence type="ECO:0000259" key="3">
    <source>
        <dbReference type="Pfam" id="PF00881"/>
    </source>
</evidence>
<protein>
    <submittedName>
        <fullName evidence="4">Uncharacterized nitroreductase family protein CT0345</fullName>
    </submittedName>
</protein>
<dbReference type="PANTHER" id="PTHR43673">
    <property type="entry name" value="NAD(P)H NITROREDUCTASE YDGI-RELATED"/>
    <property type="match status" value="1"/>
</dbReference>
<reference evidence="4" key="1">
    <citation type="submission" date="2018-06" db="EMBL/GenBank/DDBJ databases">
        <authorList>
            <person name="Zhirakovskaya E."/>
        </authorList>
    </citation>
    <scope>NUCLEOTIDE SEQUENCE</scope>
</reference>
<feature type="domain" description="Nitroreductase" evidence="3">
    <location>
        <begin position="90"/>
        <end position="150"/>
    </location>
</feature>
<gene>
    <name evidence="4" type="ORF">MNBD_NITROSPIRAE02-603</name>
</gene>
<sequence>MIEELIRKTRSCRRFYQDEAVAEETLKGFVNLARLSASAGNLQPLKYILSKDPEKNDKIFSCLTWAGYLRDWPGPPEGERPSAYIVVLGDAEISINFWCDHGIAAQSIMLGAREKGLGGCIIGSVNRKRLSELLNIPERYEVLIVLAIGKPKEEVVIEEIAAGESIKYWRDEKGVHHVPKRRLEDIITL</sequence>
<dbReference type="InterPro" id="IPR000415">
    <property type="entry name" value="Nitroreductase-like"/>
</dbReference>
<dbReference type="InterPro" id="IPR029479">
    <property type="entry name" value="Nitroreductase"/>
</dbReference>
<evidence type="ECO:0000256" key="2">
    <source>
        <dbReference type="ARBA" id="ARBA00023002"/>
    </source>
</evidence>
<proteinExistence type="inferred from homology"/>
<dbReference type="EMBL" id="UOGH01000158">
    <property type="protein sequence ID" value="VAX30306.1"/>
    <property type="molecule type" value="Genomic_DNA"/>
</dbReference>
<name>A0A3B1CIK3_9ZZZZ</name>
<evidence type="ECO:0000313" key="4">
    <source>
        <dbReference type="EMBL" id="VAX30306.1"/>
    </source>
</evidence>
<dbReference type="Gene3D" id="2.20.180.10">
    <property type="entry name" value="putative fmn-dependent nitroreductase like domains"/>
    <property type="match status" value="1"/>
</dbReference>
<organism evidence="4">
    <name type="scientific">hydrothermal vent metagenome</name>
    <dbReference type="NCBI Taxonomy" id="652676"/>
    <lineage>
        <taxon>unclassified sequences</taxon>
        <taxon>metagenomes</taxon>
        <taxon>ecological metagenomes</taxon>
    </lineage>
</organism>
<comment type="similarity">
    <text evidence="1">Belongs to the nitroreductase family.</text>
</comment>
<dbReference type="PANTHER" id="PTHR43673:SF10">
    <property type="entry name" value="NADH DEHYDROGENASE_NAD(P)H NITROREDUCTASE XCC3605-RELATED"/>
    <property type="match status" value="1"/>
</dbReference>
<accession>A0A3B1CIK3</accession>
<dbReference type="CDD" id="cd02062">
    <property type="entry name" value="Nitro_FMN_reductase"/>
    <property type="match status" value="1"/>
</dbReference>